<accession>A0A7H9AT42</accession>
<dbReference type="KEGG" id="cagg:HYG79_15045"/>
<name>A0A7H9AT42_9FLAO</name>
<protein>
    <submittedName>
        <fullName evidence="1">Uncharacterized protein</fullName>
    </submittedName>
</protein>
<dbReference type="AlphaFoldDB" id="A0A7H9AT42"/>
<dbReference type="RefSeq" id="WP_179242889.1">
    <property type="nucleotide sequence ID" value="NZ_CP058595.1"/>
</dbReference>
<keyword evidence="2" id="KW-1185">Reference proteome</keyword>
<gene>
    <name evidence="1" type="ORF">HYG79_15045</name>
</gene>
<dbReference type="Proteomes" id="UP000509302">
    <property type="component" value="Chromosome"/>
</dbReference>
<organism evidence="1 2">
    <name type="scientific">Costertonia aggregata</name>
    <dbReference type="NCBI Taxonomy" id="343403"/>
    <lineage>
        <taxon>Bacteria</taxon>
        <taxon>Pseudomonadati</taxon>
        <taxon>Bacteroidota</taxon>
        <taxon>Flavobacteriia</taxon>
        <taxon>Flavobacteriales</taxon>
        <taxon>Flavobacteriaceae</taxon>
        <taxon>Costertonia</taxon>
    </lineage>
</organism>
<reference evidence="1 2" key="1">
    <citation type="journal article" date="2006" name="Int. J. Syst. Evol. Microbiol.">
        <title>Costertonia aggregata gen. nov., sp. nov., a mesophilic marine bacterium of the family Flavobacteriaceae, isolated from a mature biofilm.</title>
        <authorList>
            <person name="Kwon K.K."/>
            <person name="Lee Y.K."/>
            <person name="Lee H.K."/>
        </authorList>
    </citation>
    <scope>NUCLEOTIDE SEQUENCE [LARGE SCALE GENOMIC DNA]</scope>
    <source>
        <strain evidence="1 2">KCCM 42265</strain>
    </source>
</reference>
<evidence type="ECO:0000313" key="2">
    <source>
        <dbReference type="Proteomes" id="UP000509302"/>
    </source>
</evidence>
<evidence type="ECO:0000313" key="1">
    <source>
        <dbReference type="EMBL" id="QLG46610.1"/>
    </source>
</evidence>
<sequence length="161" mass="18714">MISSEKLLSYLKDLTKEEHPEVNGKEYSRSQVLLAERLVRDAQKAIGIASQKPKLSKRRAFIVILEELYYRVPKYPEGLSLESIHRRASQRFEYMNRGAKSLTTPTEVHPKDPCTFYEDNGYAKARYKSALQHLVLESQRYFEVPEAETSLKLLFEDVKLC</sequence>
<dbReference type="EMBL" id="CP058595">
    <property type="protein sequence ID" value="QLG46610.1"/>
    <property type="molecule type" value="Genomic_DNA"/>
</dbReference>
<proteinExistence type="predicted"/>